<dbReference type="InterPro" id="IPR050490">
    <property type="entry name" value="Bact_solute-bd_prot1"/>
</dbReference>
<dbReference type="OrthoDB" id="41208at2"/>
<dbReference type="EMBL" id="CP027226">
    <property type="protein sequence ID" value="AVM42949.1"/>
    <property type="molecule type" value="Genomic_DNA"/>
</dbReference>
<dbReference type="PANTHER" id="PTHR43649">
    <property type="entry name" value="ARABINOSE-BINDING PROTEIN-RELATED"/>
    <property type="match status" value="1"/>
</dbReference>
<gene>
    <name evidence="3" type="ORF">C5Q98_06875</name>
</gene>
<feature type="compositionally biased region" description="Basic and acidic residues" evidence="1">
    <location>
        <begin position="44"/>
        <end position="58"/>
    </location>
</feature>
<feature type="signal peptide" evidence="2">
    <location>
        <begin position="1"/>
        <end position="21"/>
    </location>
</feature>
<name>A0A2S0KPL5_9FIRM</name>
<protein>
    <recommendedName>
        <fullName evidence="5">ABC transporter substrate-binding protein</fullName>
    </recommendedName>
</protein>
<proteinExistence type="predicted"/>
<dbReference type="Gene3D" id="3.40.190.10">
    <property type="entry name" value="Periplasmic binding protein-like II"/>
    <property type="match status" value="1"/>
</dbReference>
<dbReference type="KEGG" id="fsa:C5Q98_06875"/>
<evidence type="ECO:0000313" key="3">
    <source>
        <dbReference type="EMBL" id="AVM42949.1"/>
    </source>
</evidence>
<evidence type="ECO:0000256" key="1">
    <source>
        <dbReference type="SAM" id="MobiDB-lite"/>
    </source>
</evidence>
<keyword evidence="4" id="KW-1185">Reference proteome</keyword>
<accession>A0A2S0KPL5</accession>
<feature type="compositionally biased region" description="Polar residues" evidence="1">
    <location>
        <begin position="22"/>
        <end position="40"/>
    </location>
</feature>
<feature type="chain" id="PRO_5039003870" description="ABC transporter substrate-binding protein" evidence="2">
    <location>
        <begin position="22"/>
        <end position="478"/>
    </location>
</feature>
<evidence type="ECO:0008006" key="5">
    <source>
        <dbReference type="Google" id="ProtNLM"/>
    </source>
</evidence>
<dbReference type="PANTHER" id="PTHR43649:SF12">
    <property type="entry name" value="DIACETYLCHITOBIOSE BINDING PROTEIN DASA"/>
    <property type="match status" value="1"/>
</dbReference>
<dbReference type="AlphaFoldDB" id="A0A2S0KPL5"/>
<dbReference type="InterPro" id="IPR006059">
    <property type="entry name" value="SBP"/>
</dbReference>
<dbReference type="Pfam" id="PF13416">
    <property type="entry name" value="SBP_bac_8"/>
    <property type="match status" value="1"/>
</dbReference>
<dbReference type="RefSeq" id="WP_106012897.1">
    <property type="nucleotide sequence ID" value="NZ_CP027226.1"/>
</dbReference>
<sequence length="478" mass="53040">MKKFKTLAILLAGILVLSACNSNTGNTGKEPSDSGSQQQEETTDGEKDKPADEMKNVDEATGYEWPALPKGDGSEIIVWNRPFEEWNQKHFEEKVEQYNQADRGYTVKQEFVSDATWGEQMVAAQATKTAPDVYLASYNHLWGSVDDETILPLNDIFAQSQLDDISDNVREMVSFNDKVYAYPQLVEPSTVLFYRTDKFAEAGIDKAPTTWAELIEAAEKLKPLTDNNSFALGIAGFGVDMAWGTWGWQLGAAGHWPIEDSWAKPAVDDSYKELALFWKELYDKQLVPEQALSAYNDITPYGEEGLFMAFSGSWGIAQLINDYPEVWENTAIAVPPTKDGNTNSTISTNGGWTYVIDALTQKVDGAYNYISWLLAEDPARPAEFFEIAQYSKSPTRKSVHDYIDKAVSAPDHSGVVAEIAGRAVAEPNYPFSISQEVATLFEKVALLGTDADQAVKEANDAITEIIEREQLEGKNPRN</sequence>
<reference evidence="4" key="1">
    <citation type="submission" date="2018-02" db="EMBL/GenBank/DDBJ databases">
        <authorList>
            <person name="Holder M.E."/>
            <person name="Ajami N.J."/>
            <person name="Petrosino J.F."/>
        </authorList>
    </citation>
    <scope>NUCLEOTIDE SEQUENCE [LARGE SCALE GENOMIC DNA]</scope>
    <source>
        <strain evidence="4">CCUG 47711</strain>
    </source>
</reference>
<evidence type="ECO:0000313" key="4">
    <source>
        <dbReference type="Proteomes" id="UP000237947"/>
    </source>
</evidence>
<keyword evidence="2" id="KW-0732">Signal</keyword>
<dbReference type="SUPFAM" id="SSF53850">
    <property type="entry name" value="Periplasmic binding protein-like II"/>
    <property type="match status" value="1"/>
</dbReference>
<dbReference type="Proteomes" id="UP000237947">
    <property type="component" value="Chromosome"/>
</dbReference>
<organism evidence="3 4">
    <name type="scientific">Fastidiosipila sanguinis</name>
    <dbReference type="NCBI Taxonomy" id="236753"/>
    <lineage>
        <taxon>Bacteria</taxon>
        <taxon>Bacillati</taxon>
        <taxon>Bacillota</taxon>
        <taxon>Clostridia</taxon>
        <taxon>Eubacteriales</taxon>
        <taxon>Oscillospiraceae</taxon>
        <taxon>Fastidiosipila</taxon>
    </lineage>
</organism>
<evidence type="ECO:0000256" key="2">
    <source>
        <dbReference type="SAM" id="SignalP"/>
    </source>
</evidence>
<feature type="region of interest" description="Disordered" evidence="1">
    <location>
        <begin position="22"/>
        <end position="68"/>
    </location>
</feature>
<dbReference type="PROSITE" id="PS51257">
    <property type="entry name" value="PROKAR_LIPOPROTEIN"/>
    <property type="match status" value="1"/>
</dbReference>